<dbReference type="eggNOG" id="ENOG5032AFB">
    <property type="taxonomic scope" value="Bacteria"/>
</dbReference>
<dbReference type="HOGENOM" id="CLU_145472_0_0_12"/>
<dbReference type="EMBL" id="ATFF01000006">
    <property type="protein sequence ID" value="EPF31520.1"/>
    <property type="molecule type" value="Genomic_DNA"/>
</dbReference>
<organism evidence="2 3">
    <name type="scientific">Treponema maltophilum ATCC 51939</name>
    <dbReference type="NCBI Taxonomy" id="1125699"/>
    <lineage>
        <taxon>Bacteria</taxon>
        <taxon>Pseudomonadati</taxon>
        <taxon>Spirochaetota</taxon>
        <taxon>Spirochaetia</taxon>
        <taxon>Spirochaetales</taxon>
        <taxon>Treponemataceae</taxon>
        <taxon>Treponema</taxon>
    </lineage>
</organism>
<proteinExistence type="predicted"/>
<reference evidence="2 3" key="1">
    <citation type="submission" date="2013-04" db="EMBL/GenBank/DDBJ databases">
        <title>The Genome Sequence of Treponema maltophilum ATCC 51939.</title>
        <authorList>
            <consortium name="The Broad Institute Genomics Platform"/>
            <person name="Earl A."/>
            <person name="Ward D."/>
            <person name="Feldgarden M."/>
            <person name="Gevers D."/>
            <person name="Leonetti C."/>
            <person name="Blanton J.M."/>
            <person name="Dewhirst F.E."/>
            <person name="Izard J."/>
            <person name="Walker B."/>
            <person name="Young S."/>
            <person name="Zeng Q."/>
            <person name="Gargeya S."/>
            <person name="Fitzgerald M."/>
            <person name="Haas B."/>
            <person name="Abouelleil A."/>
            <person name="Allen A.W."/>
            <person name="Alvarado L."/>
            <person name="Arachchi H.M."/>
            <person name="Berlin A.M."/>
            <person name="Chapman S.B."/>
            <person name="Gainer-Dewar J."/>
            <person name="Goldberg J."/>
            <person name="Griggs A."/>
            <person name="Gujja S."/>
            <person name="Hansen M."/>
            <person name="Howarth C."/>
            <person name="Imamovic A."/>
            <person name="Ireland A."/>
            <person name="Larimer J."/>
            <person name="McCowan C."/>
            <person name="Murphy C."/>
            <person name="Pearson M."/>
            <person name="Poon T.W."/>
            <person name="Priest M."/>
            <person name="Roberts A."/>
            <person name="Saif S."/>
            <person name="Shea T."/>
            <person name="Sisk P."/>
            <person name="Sykes S."/>
            <person name="Wortman J."/>
            <person name="Nusbaum C."/>
            <person name="Birren B."/>
        </authorList>
    </citation>
    <scope>NUCLEOTIDE SEQUENCE [LARGE SCALE GENOMIC DNA]</scope>
    <source>
        <strain evidence="2 3">ATCC 51939</strain>
    </source>
</reference>
<sequence length="140" mass="14549">MRDSAKILSIGKNGSVTVLPVIKDACISCNRTSCAKAGSPFTVMNPRSLNVKPGMTVRIAAKKSSQAVQALTALLLPVACAVGGWFAANALAAAMNISSGEWLQAIGVLLGIFVPSGIIFLISRRVKNAHGEITEIVADE</sequence>
<evidence type="ECO:0000256" key="1">
    <source>
        <dbReference type="SAM" id="Phobius"/>
    </source>
</evidence>
<comment type="caution">
    <text evidence="2">The sequence shown here is derived from an EMBL/GenBank/DDBJ whole genome shotgun (WGS) entry which is preliminary data.</text>
</comment>
<accession>S3K1X9</accession>
<dbReference type="PATRIC" id="fig|1125699.3.peg.1887"/>
<dbReference type="Pfam" id="PF04246">
    <property type="entry name" value="RseC_MucC"/>
    <property type="match status" value="1"/>
</dbReference>
<keyword evidence="1" id="KW-0812">Transmembrane</keyword>
<dbReference type="STRING" id="1125699.HMPREF9194_01867"/>
<name>S3K1X9_TREMA</name>
<feature type="transmembrane region" description="Helical" evidence="1">
    <location>
        <begin position="102"/>
        <end position="122"/>
    </location>
</feature>
<evidence type="ECO:0000313" key="3">
    <source>
        <dbReference type="Proteomes" id="UP000014541"/>
    </source>
</evidence>
<protein>
    <submittedName>
        <fullName evidence="2">Uncharacterized protein</fullName>
    </submittedName>
</protein>
<dbReference type="Proteomes" id="UP000014541">
    <property type="component" value="Unassembled WGS sequence"/>
</dbReference>
<keyword evidence="3" id="KW-1185">Reference proteome</keyword>
<dbReference type="RefSeq" id="WP_016526129.1">
    <property type="nucleotide sequence ID" value="NZ_KE332518.1"/>
</dbReference>
<feature type="transmembrane region" description="Helical" evidence="1">
    <location>
        <begin position="68"/>
        <end position="90"/>
    </location>
</feature>
<gene>
    <name evidence="2" type="ORF">HMPREF9194_01867</name>
</gene>
<keyword evidence="1" id="KW-1133">Transmembrane helix</keyword>
<keyword evidence="1" id="KW-0472">Membrane</keyword>
<dbReference type="AlphaFoldDB" id="S3K1X9"/>
<evidence type="ECO:0000313" key="2">
    <source>
        <dbReference type="EMBL" id="EPF31520.1"/>
    </source>
</evidence>